<dbReference type="AlphaFoldDB" id="A0A086K7B6"/>
<feature type="region of interest" description="Disordered" evidence="3">
    <location>
        <begin position="494"/>
        <end position="513"/>
    </location>
</feature>
<dbReference type="InterPro" id="IPR039902">
    <property type="entry name" value="CCDC148/CCDC112"/>
</dbReference>
<dbReference type="Proteomes" id="UP000028837">
    <property type="component" value="Unassembled WGS sequence"/>
</dbReference>
<feature type="region of interest" description="Disordered" evidence="3">
    <location>
        <begin position="171"/>
        <end position="216"/>
    </location>
</feature>
<evidence type="ECO:0000313" key="4">
    <source>
        <dbReference type="EMBL" id="KFG40284.1"/>
    </source>
</evidence>
<dbReference type="EMBL" id="AHZU02000782">
    <property type="protein sequence ID" value="KFG40284.1"/>
    <property type="molecule type" value="Genomic_DNA"/>
</dbReference>
<feature type="region of interest" description="Disordered" evidence="3">
    <location>
        <begin position="83"/>
        <end position="134"/>
    </location>
</feature>
<sequence length="849" mass="95278">MNASNFLRRRAFTVAEAREADQRSKTKLTALQSTVEAFQSFATLSQQKSEWISFASSLHSQRIQTEAALRRCQHLVESIEGQNAHLPSGSVESDSLLHTDSRVPSPSGRQEDRNFHRCSRHGDQSSEHADTNDPAVTADDIWSAETLLENAVMLARLGKRIATLLTGGDITGESARTLGRVPATPTSPNNTGDDETAPRSPFHRHQNKAGNSLLKSGDQVGLSLGSTCCSQSETCLSDSKWSSGSSFCGESDRHPETHESLSIGSDRDVSGLPKPSLHSQMLRFTRLLQQYGLVVIAIEQELDKEYICAQRAAQQSKARLPFVQSTQGSLTRGGSSWSISAGSRAKDTAASPEPGELTEEEENFVESCYSALPTSCCQTASRLLKLGNEYQEKLQRLEEDFQTEQMSMKHELASLYARKKGLLRALNGSRVATDFHRWEGQNRRTGHVNAISAPFAVPNEGTGSHRQCLATYERIAPAAVETVEGEISLCNREVSDPQQPLPQSDETGSQAESHCHPCLPDCTESNLQEVTDTFNFIYGQFSSPGASRLLLLERLQLEFPRASAHVLREVTDLHRQTALLQQRRMGHWQAFSFARIAALAEAQKLRTGIVLRFGKENTKKEERRRQAQKSAEINKRLQRQQAAFEAKELARKKVEDEERARAEETQAHRDAKAQKRQEEMKRRVARFLEHKEEVLKMERAAAEAKVRNEAEQYAATRRRNARRIARRRELDAWRDQQREERRRECIRRQEEIVQRIRRAAERLAVVAQSDPTRLRSDTEASRARAEAIKKVRQEELSDATRIKGFGVRHGYGTDTLLRDMRLKLSVALFEAGLLRCEAGHEALLCVGAK</sequence>
<evidence type="ECO:0000256" key="1">
    <source>
        <dbReference type="ARBA" id="ARBA00023054"/>
    </source>
</evidence>
<accession>A0A086K7B6</accession>
<feature type="compositionally biased region" description="Polar residues" evidence="3">
    <location>
        <begin position="496"/>
        <end position="512"/>
    </location>
</feature>
<keyword evidence="1 2" id="KW-0175">Coiled coil</keyword>
<dbReference type="PANTHER" id="PTHR21549">
    <property type="entry name" value="MUTATED IN BLADDER CANCER 1"/>
    <property type="match status" value="1"/>
</dbReference>
<comment type="caution">
    <text evidence="4">The sequence shown here is derived from an EMBL/GenBank/DDBJ whole genome shotgun (WGS) entry which is preliminary data.</text>
</comment>
<dbReference type="PANTHER" id="PTHR21549:SF1">
    <property type="entry name" value="COILED-COIL DOMAIN-CONTAINING PROTEIN 148"/>
    <property type="match status" value="1"/>
</dbReference>
<feature type="region of interest" description="Disordered" evidence="3">
    <location>
        <begin position="617"/>
        <end position="677"/>
    </location>
</feature>
<feature type="compositionally biased region" description="Basic and acidic residues" evidence="3">
    <location>
        <begin position="645"/>
        <end position="677"/>
    </location>
</feature>
<feature type="compositionally biased region" description="Polar residues" evidence="3">
    <location>
        <begin position="237"/>
        <end position="248"/>
    </location>
</feature>
<feature type="region of interest" description="Disordered" evidence="3">
    <location>
        <begin position="327"/>
        <end position="356"/>
    </location>
</feature>
<proteinExistence type="predicted"/>
<feature type="compositionally biased region" description="Basic and acidic residues" evidence="3">
    <location>
        <begin position="109"/>
        <end position="131"/>
    </location>
</feature>
<dbReference type="VEuPathDB" id="ToxoDB:TGDOM2_213700"/>
<evidence type="ECO:0000256" key="3">
    <source>
        <dbReference type="SAM" id="MobiDB-lite"/>
    </source>
</evidence>
<evidence type="ECO:0000313" key="5">
    <source>
        <dbReference type="Proteomes" id="UP000028837"/>
    </source>
</evidence>
<feature type="compositionally biased region" description="Basic and acidic residues" evidence="3">
    <location>
        <begin position="250"/>
        <end position="269"/>
    </location>
</feature>
<feature type="region of interest" description="Disordered" evidence="3">
    <location>
        <begin position="237"/>
        <end position="272"/>
    </location>
</feature>
<name>A0A086K7B6_TOXGO</name>
<feature type="compositionally biased region" description="Polar residues" evidence="3">
    <location>
        <begin position="327"/>
        <end position="341"/>
    </location>
</feature>
<evidence type="ECO:0000256" key="2">
    <source>
        <dbReference type="SAM" id="Coils"/>
    </source>
</evidence>
<organism evidence="4 5">
    <name type="scientific">Toxoplasma gondii GAB2-2007-GAL-DOM2</name>
    <dbReference type="NCBI Taxonomy" id="1130820"/>
    <lineage>
        <taxon>Eukaryota</taxon>
        <taxon>Sar</taxon>
        <taxon>Alveolata</taxon>
        <taxon>Apicomplexa</taxon>
        <taxon>Conoidasida</taxon>
        <taxon>Coccidia</taxon>
        <taxon>Eucoccidiorida</taxon>
        <taxon>Eimeriorina</taxon>
        <taxon>Sarcocystidae</taxon>
        <taxon>Toxoplasma</taxon>
    </lineage>
</organism>
<dbReference type="OrthoDB" id="448087at2759"/>
<reference evidence="4 5" key="1">
    <citation type="submission" date="2014-02" db="EMBL/GenBank/DDBJ databases">
        <authorList>
            <person name="Sibley D."/>
            <person name="Venepally P."/>
            <person name="Karamycheva S."/>
            <person name="Hadjithomas M."/>
            <person name="Khan A."/>
            <person name="Brunk B."/>
            <person name="Roos D."/>
            <person name="Caler E."/>
            <person name="Lorenzi H."/>
        </authorList>
    </citation>
    <scope>NUCLEOTIDE SEQUENCE [LARGE SCALE GENOMIC DNA]</scope>
    <source>
        <strain evidence="4 5">GAB2-2007-GAL-DOM2</strain>
    </source>
</reference>
<feature type="coiled-coil region" evidence="2">
    <location>
        <begin position="380"/>
        <end position="407"/>
    </location>
</feature>
<gene>
    <name evidence="4" type="ORF">TGDOM2_213700</name>
</gene>
<protein>
    <submittedName>
        <fullName evidence="4">Uncharacterized protein</fullName>
    </submittedName>
</protein>